<protein>
    <submittedName>
        <fullName evidence="1">Uncharacterized protein</fullName>
    </submittedName>
</protein>
<evidence type="ECO:0000313" key="2">
    <source>
        <dbReference type="Proteomes" id="UP000601435"/>
    </source>
</evidence>
<sequence>MLSYMMKASITQLQGTSMYVSILDRWGFSSRAAEADQEFQQRVSHSLPSLTGPAFQEVTDTVQNAIAKFPISQCYVGGEGTDCTLTFFARILGMVDLCCWNFECQWNAGGCRAATVLYMEHSMSGACGFFGGYPYKDTQCG</sequence>
<comment type="caution">
    <text evidence="1">The sequence shown here is derived from an EMBL/GenBank/DDBJ whole genome shotgun (WGS) entry which is preliminary data.</text>
</comment>
<dbReference type="AlphaFoldDB" id="A0A812WRU6"/>
<gene>
    <name evidence="1" type="ORF">SNEC2469_LOCUS20176</name>
</gene>
<proteinExistence type="predicted"/>
<name>A0A812WRU6_9DINO</name>
<reference evidence="1" key="1">
    <citation type="submission" date="2021-02" db="EMBL/GenBank/DDBJ databases">
        <authorList>
            <person name="Dougan E. K."/>
            <person name="Rhodes N."/>
            <person name="Thang M."/>
            <person name="Chan C."/>
        </authorList>
    </citation>
    <scope>NUCLEOTIDE SEQUENCE</scope>
</reference>
<accession>A0A812WRU6</accession>
<keyword evidence="2" id="KW-1185">Reference proteome</keyword>
<dbReference type="Proteomes" id="UP000601435">
    <property type="component" value="Unassembled WGS sequence"/>
</dbReference>
<dbReference type="EMBL" id="CAJNJA010034942">
    <property type="protein sequence ID" value="CAE7700293.1"/>
    <property type="molecule type" value="Genomic_DNA"/>
</dbReference>
<organism evidence="1 2">
    <name type="scientific">Symbiodinium necroappetens</name>
    <dbReference type="NCBI Taxonomy" id="1628268"/>
    <lineage>
        <taxon>Eukaryota</taxon>
        <taxon>Sar</taxon>
        <taxon>Alveolata</taxon>
        <taxon>Dinophyceae</taxon>
        <taxon>Suessiales</taxon>
        <taxon>Symbiodiniaceae</taxon>
        <taxon>Symbiodinium</taxon>
    </lineage>
</organism>
<evidence type="ECO:0000313" key="1">
    <source>
        <dbReference type="EMBL" id="CAE7700293.1"/>
    </source>
</evidence>